<dbReference type="Pfam" id="PF13302">
    <property type="entry name" value="Acetyltransf_3"/>
    <property type="match status" value="1"/>
</dbReference>
<dbReference type="PANTHER" id="PTHR43441:SF3">
    <property type="entry name" value="ACETYLTRANSFERASE"/>
    <property type="match status" value="1"/>
</dbReference>
<evidence type="ECO:0000313" key="3">
    <source>
        <dbReference type="Proteomes" id="UP000324517"/>
    </source>
</evidence>
<reference evidence="2 3" key="1">
    <citation type="submission" date="2019-08" db="EMBL/GenBank/DDBJ databases">
        <title>Bacillus genomes from the desert of Cuatro Cienegas, Coahuila.</title>
        <authorList>
            <person name="Olmedo-Alvarez G."/>
        </authorList>
    </citation>
    <scope>NUCLEOTIDE SEQUENCE [LARGE SCALE GENOMIC DNA]</scope>
    <source>
        <strain evidence="2 3">CH98b_3T</strain>
    </source>
</reference>
<gene>
    <name evidence="2" type="ORF">FZC75_17540</name>
</gene>
<evidence type="ECO:0000259" key="1">
    <source>
        <dbReference type="PROSITE" id="PS51186"/>
    </source>
</evidence>
<dbReference type="OrthoDB" id="9799321at2"/>
<dbReference type="GO" id="GO:1990189">
    <property type="term" value="F:protein N-terminal-serine acetyltransferase activity"/>
    <property type="evidence" value="ECO:0007669"/>
    <property type="project" value="TreeGrafter"/>
</dbReference>
<proteinExistence type="predicted"/>
<dbReference type="GO" id="GO:0008999">
    <property type="term" value="F:protein-N-terminal-alanine acetyltransferase activity"/>
    <property type="evidence" value="ECO:0007669"/>
    <property type="project" value="TreeGrafter"/>
</dbReference>
<dbReference type="InterPro" id="IPR051908">
    <property type="entry name" value="Ribosomal_N-acetyltransferase"/>
</dbReference>
<dbReference type="InterPro" id="IPR016181">
    <property type="entry name" value="Acyl_CoA_acyltransferase"/>
</dbReference>
<name>A0A5D4T5J7_9BACI</name>
<protein>
    <submittedName>
        <fullName evidence="2">GNAT family N-acetyltransferase</fullName>
    </submittedName>
</protein>
<dbReference type="PROSITE" id="PS51186">
    <property type="entry name" value="GNAT"/>
    <property type="match status" value="1"/>
</dbReference>
<dbReference type="Gene3D" id="3.40.630.30">
    <property type="match status" value="1"/>
</dbReference>
<dbReference type="GO" id="GO:0005737">
    <property type="term" value="C:cytoplasm"/>
    <property type="evidence" value="ECO:0007669"/>
    <property type="project" value="TreeGrafter"/>
</dbReference>
<organism evidence="2 3">
    <name type="scientific">Sutcliffiella horikoshii</name>
    <dbReference type="NCBI Taxonomy" id="79883"/>
    <lineage>
        <taxon>Bacteria</taxon>
        <taxon>Bacillati</taxon>
        <taxon>Bacillota</taxon>
        <taxon>Bacilli</taxon>
        <taxon>Bacillales</taxon>
        <taxon>Bacillaceae</taxon>
        <taxon>Sutcliffiella</taxon>
    </lineage>
</organism>
<dbReference type="AlphaFoldDB" id="A0A5D4T5J7"/>
<dbReference type="InterPro" id="IPR000182">
    <property type="entry name" value="GNAT_dom"/>
</dbReference>
<sequence>MTNKKPILKEFPSEFTTDRLLIRMPLPGDGPAVHDAIVHSLPELKPWMIFAQYDQSVEDVEANIRESHAEFLQRKDLRLLVFLKETGEFVASSGLHRVDWSIPKFEIGYWIDSRHSGKGYITEAVEGISRFAFEQLGANRVEIRCDSKNVKSRAVAERAGYTLEGILKHSERDVARELRDTCVFAKVK</sequence>
<dbReference type="SUPFAM" id="SSF55729">
    <property type="entry name" value="Acyl-CoA N-acyltransferases (Nat)"/>
    <property type="match status" value="1"/>
</dbReference>
<comment type="caution">
    <text evidence="2">The sequence shown here is derived from an EMBL/GenBank/DDBJ whole genome shotgun (WGS) entry which is preliminary data.</text>
</comment>
<dbReference type="EMBL" id="VTET01000009">
    <property type="protein sequence ID" value="TYS69354.1"/>
    <property type="molecule type" value="Genomic_DNA"/>
</dbReference>
<accession>A0A5D4T5J7</accession>
<dbReference type="RefSeq" id="WP_148980207.1">
    <property type="nucleotide sequence ID" value="NZ_JBNILM010000008.1"/>
</dbReference>
<dbReference type="PANTHER" id="PTHR43441">
    <property type="entry name" value="RIBOSOMAL-PROTEIN-SERINE ACETYLTRANSFERASE"/>
    <property type="match status" value="1"/>
</dbReference>
<evidence type="ECO:0000313" key="2">
    <source>
        <dbReference type="EMBL" id="TYS69354.1"/>
    </source>
</evidence>
<keyword evidence="2" id="KW-0808">Transferase</keyword>
<dbReference type="Proteomes" id="UP000324517">
    <property type="component" value="Unassembled WGS sequence"/>
</dbReference>
<feature type="domain" description="N-acetyltransferase" evidence="1">
    <location>
        <begin position="36"/>
        <end position="183"/>
    </location>
</feature>